<dbReference type="InterPro" id="IPR012902">
    <property type="entry name" value="N_methyl_site"/>
</dbReference>
<evidence type="ECO:0000313" key="3">
    <source>
        <dbReference type="Proteomes" id="UP000051863"/>
    </source>
</evidence>
<dbReference type="NCBIfam" id="TIGR02532">
    <property type="entry name" value="IV_pilin_GFxxxE"/>
    <property type="match status" value="1"/>
</dbReference>
<dbReference type="InterPro" id="IPR045584">
    <property type="entry name" value="Pilin-like"/>
</dbReference>
<feature type="transmembrane region" description="Helical" evidence="1">
    <location>
        <begin position="12"/>
        <end position="33"/>
    </location>
</feature>
<dbReference type="EMBL" id="LDJJ01000020">
    <property type="protein sequence ID" value="KRG68663.1"/>
    <property type="molecule type" value="Genomic_DNA"/>
</dbReference>
<sequence>MQRRAARGFSLIELTVTLVILGIIGVLLVRWLGQMGEVNRTESERTMLQRADDALLAFSAAHARLPCPAASDGKGLEDCSHGQTGWLPWYTLGLPEPKAGQLWYGVLRRSDASAPQDADLAVAKDRAHYLQVTATSNLQLGVVMPGLACKQAGSNAPDCSAHSELQNNGLDFCQALRTAAAQAPSSSHIHDIASERNMAYVVAAPGQAEQGASNVPLGFAAPQQARAVEEQRTLAVGPDQLWTRLRCGESVGALTYAHANLGAAAALIPPVMDDYKEQLEIMQQMASASDMSADAGLLSAAGQMSSAVAGLLDAIGESLETYGALSGRVAVAVGGVGSSVGGMIAAGIMKAKASEYLKDSKDQIVAFKTLAFQSRSRALSREVDYNVKRGDMQGNFPSKQTLETAALLTPASTP</sequence>
<dbReference type="PROSITE" id="PS00409">
    <property type="entry name" value="PROKAR_NTER_METHYL"/>
    <property type="match status" value="1"/>
</dbReference>
<dbReference type="PATRIC" id="fig|405446.3.peg.859"/>
<gene>
    <name evidence="2" type="ORF">ABB27_07080</name>
</gene>
<keyword evidence="1" id="KW-1133">Transmembrane helix</keyword>
<proteinExistence type="predicted"/>
<keyword evidence="3" id="KW-1185">Reference proteome</keyword>
<reference evidence="2 3" key="1">
    <citation type="submission" date="2015-05" db="EMBL/GenBank/DDBJ databases">
        <title>Genome sequencing and analysis of members of genus Stenotrophomonas.</title>
        <authorList>
            <person name="Patil P.P."/>
            <person name="Midha S."/>
            <person name="Patil P.B."/>
        </authorList>
    </citation>
    <scope>NUCLEOTIDE SEQUENCE [LARGE SCALE GENOMIC DNA]</scope>
    <source>
        <strain evidence="2 3">DSM 18941</strain>
    </source>
</reference>
<keyword evidence="1" id="KW-0812">Transmembrane</keyword>
<evidence type="ECO:0008006" key="4">
    <source>
        <dbReference type="Google" id="ProtNLM"/>
    </source>
</evidence>
<accession>A0A0R0CRK3</accession>
<organism evidence="2 3">
    <name type="scientific">Stenotrophomonas terrae</name>
    <dbReference type="NCBI Taxonomy" id="405446"/>
    <lineage>
        <taxon>Bacteria</taxon>
        <taxon>Pseudomonadati</taxon>
        <taxon>Pseudomonadota</taxon>
        <taxon>Gammaproteobacteria</taxon>
        <taxon>Lysobacterales</taxon>
        <taxon>Lysobacteraceae</taxon>
        <taxon>Stenotrophomonas</taxon>
    </lineage>
</organism>
<name>A0A0R0CRK3_9GAMM</name>
<protein>
    <recommendedName>
        <fullName evidence="4">Prepilin-type N-terminal cleavage/methylation domain-containing protein</fullName>
    </recommendedName>
</protein>
<evidence type="ECO:0000256" key="1">
    <source>
        <dbReference type="SAM" id="Phobius"/>
    </source>
</evidence>
<keyword evidence="1" id="KW-0472">Membrane</keyword>
<comment type="caution">
    <text evidence="2">The sequence shown here is derived from an EMBL/GenBank/DDBJ whole genome shotgun (WGS) entry which is preliminary data.</text>
</comment>
<dbReference type="Pfam" id="PF07963">
    <property type="entry name" value="N_methyl"/>
    <property type="match status" value="1"/>
</dbReference>
<dbReference type="SUPFAM" id="SSF54523">
    <property type="entry name" value="Pili subunits"/>
    <property type="match status" value="1"/>
</dbReference>
<dbReference type="Proteomes" id="UP000051863">
    <property type="component" value="Unassembled WGS sequence"/>
</dbReference>
<evidence type="ECO:0000313" key="2">
    <source>
        <dbReference type="EMBL" id="KRG68663.1"/>
    </source>
</evidence>
<dbReference type="AlphaFoldDB" id="A0A0R0CRK3"/>